<accession>A0ABS7QEX1</accession>
<comment type="caution">
    <text evidence="1">The sequence shown here is derived from an EMBL/GenBank/DDBJ whole genome shotgun (WGS) entry which is preliminary data.</text>
</comment>
<sequence length="186" mass="20248">MGLLDVLLGRSKPVKPDLDQLFGLTSAAITLQAATELRPTGLGSVCFSAVEGGAFTEIQQDLHTLLATESSRDSYGYTWLLSRHDPEDVTGLVTDLHAVNSTLEQHGFGPQLLCSLVGFSDPAGPSLALVYLYKRGSFYPVCKRPGEQKRDNARELEIAALLKNDLRIESDLSRWFPVWGAPGMAD</sequence>
<evidence type="ECO:0000313" key="1">
    <source>
        <dbReference type="EMBL" id="MBY8881254.1"/>
    </source>
</evidence>
<dbReference type="RefSeq" id="WP_222967097.1">
    <property type="nucleotide sequence ID" value="NZ_JAINZZ010000044.1"/>
</dbReference>
<dbReference type="Proteomes" id="UP000778578">
    <property type="component" value="Unassembled WGS sequence"/>
</dbReference>
<reference evidence="1 2" key="1">
    <citation type="submission" date="2021-08" db="EMBL/GenBank/DDBJ databases">
        <title>WGS of actinomycetes from Thailand.</title>
        <authorList>
            <person name="Thawai C."/>
        </authorList>
    </citation>
    <scope>NUCLEOTIDE SEQUENCE [LARGE SCALE GENOMIC DNA]</scope>
    <source>
        <strain evidence="1 2">PLK6-54</strain>
    </source>
</reference>
<protein>
    <submittedName>
        <fullName evidence="1">Uncharacterized protein</fullName>
    </submittedName>
</protein>
<organism evidence="1 2">
    <name type="scientific">Actinacidiphila acidipaludis</name>
    <dbReference type="NCBI Taxonomy" id="2873382"/>
    <lineage>
        <taxon>Bacteria</taxon>
        <taxon>Bacillati</taxon>
        <taxon>Actinomycetota</taxon>
        <taxon>Actinomycetes</taxon>
        <taxon>Kitasatosporales</taxon>
        <taxon>Streptomycetaceae</taxon>
        <taxon>Actinacidiphila</taxon>
    </lineage>
</organism>
<keyword evidence="2" id="KW-1185">Reference proteome</keyword>
<gene>
    <name evidence="1" type="ORF">K7862_26980</name>
</gene>
<dbReference type="EMBL" id="JAINZZ010000044">
    <property type="protein sequence ID" value="MBY8881254.1"/>
    <property type="molecule type" value="Genomic_DNA"/>
</dbReference>
<evidence type="ECO:0000313" key="2">
    <source>
        <dbReference type="Proteomes" id="UP000778578"/>
    </source>
</evidence>
<dbReference type="InterPro" id="IPR054383">
    <property type="entry name" value="PspAB-like"/>
</dbReference>
<dbReference type="Pfam" id="PF22742">
    <property type="entry name" value="PspAB"/>
    <property type="match status" value="1"/>
</dbReference>
<name>A0ABS7QEX1_9ACTN</name>
<proteinExistence type="predicted"/>